<proteinExistence type="predicted"/>
<comment type="caution">
    <text evidence="2">The sequence shown here is derived from an EMBL/GenBank/DDBJ whole genome shotgun (WGS) entry which is preliminary data.</text>
</comment>
<organism evidence="2 3">
    <name type="scientific">Gluconacetobacter aggeris</name>
    <dbReference type="NCBI Taxonomy" id="1286186"/>
    <lineage>
        <taxon>Bacteria</taxon>
        <taxon>Pseudomonadati</taxon>
        <taxon>Pseudomonadota</taxon>
        <taxon>Alphaproteobacteria</taxon>
        <taxon>Acetobacterales</taxon>
        <taxon>Acetobacteraceae</taxon>
        <taxon>Gluconacetobacter</taxon>
    </lineage>
</organism>
<gene>
    <name evidence="2" type="ORF">HLH36_07105</name>
</gene>
<protein>
    <submittedName>
        <fullName evidence="2">Uncharacterized protein</fullName>
    </submittedName>
</protein>
<name>A0A7W4IS99_9PROT</name>
<dbReference type="AlphaFoldDB" id="A0A7W4IS99"/>
<evidence type="ECO:0000313" key="3">
    <source>
        <dbReference type="Proteomes" id="UP000559860"/>
    </source>
</evidence>
<evidence type="ECO:0000313" key="2">
    <source>
        <dbReference type="EMBL" id="MBB2168121.1"/>
    </source>
</evidence>
<reference evidence="2 3" key="1">
    <citation type="submission" date="2020-04" db="EMBL/GenBank/DDBJ databases">
        <title>Description of novel Gluconacetobacter.</title>
        <authorList>
            <person name="Sombolestani A."/>
        </authorList>
    </citation>
    <scope>NUCLEOTIDE SEQUENCE [LARGE SCALE GENOMIC DNA]</scope>
    <source>
        <strain evidence="2 3">LMG 27801</strain>
    </source>
</reference>
<dbReference type="EMBL" id="JABEQD010000003">
    <property type="protein sequence ID" value="MBB2168121.1"/>
    <property type="molecule type" value="Genomic_DNA"/>
</dbReference>
<accession>A0A7W4IS99</accession>
<sequence length="267" mass="29870">MAGFGKGSRSGAGRGLVESRRKPASASVKSGYTGSMNNHDALPIDLMVAPIWPQWQRLSRLLFSGQIAFNSELARWETTEFDTEHGVRLRDRTMQSKYRVTLDEHLTTLRDRSQFFEVILIKAYSLMDAHGRYVRYILDSKKFELLYRVPTESELQIIFDIHLTGGVEAWGGKLLTELGRDWRIIDGKAGLIQTSILRNAFAHGYVSATQGMLDAAVERGASLPLAAGDPIALTFEQCRLHLSRIKSFCRRLDGGLINLAKVNSQGQ</sequence>
<dbReference type="RefSeq" id="WP_182985710.1">
    <property type="nucleotide sequence ID" value="NZ_JABEQD010000003.1"/>
</dbReference>
<feature type="region of interest" description="Disordered" evidence="1">
    <location>
        <begin position="1"/>
        <end position="32"/>
    </location>
</feature>
<feature type="compositionally biased region" description="Gly residues" evidence="1">
    <location>
        <begin position="1"/>
        <end position="14"/>
    </location>
</feature>
<evidence type="ECO:0000256" key="1">
    <source>
        <dbReference type="SAM" id="MobiDB-lite"/>
    </source>
</evidence>
<dbReference type="Proteomes" id="UP000559860">
    <property type="component" value="Unassembled WGS sequence"/>
</dbReference>
<keyword evidence="3" id="KW-1185">Reference proteome</keyword>